<dbReference type="AlphaFoldDB" id="A0A8J3D8C4"/>
<organism evidence="1 2">
    <name type="scientific">Persicitalea jodogahamensis</name>
    <dbReference type="NCBI Taxonomy" id="402147"/>
    <lineage>
        <taxon>Bacteria</taxon>
        <taxon>Pseudomonadati</taxon>
        <taxon>Bacteroidota</taxon>
        <taxon>Cytophagia</taxon>
        <taxon>Cytophagales</taxon>
        <taxon>Spirosomataceae</taxon>
        <taxon>Persicitalea</taxon>
    </lineage>
</organism>
<dbReference type="EMBL" id="BMXF01000007">
    <property type="protein sequence ID" value="GHB87071.1"/>
    <property type="molecule type" value="Genomic_DNA"/>
</dbReference>
<reference evidence="1 2" key="1">
    <citation type="journal article" date="2014" name="Int. J. Syst. Evol. Microbiol.">
        <title>Complete genome sequence of Corynebacterium casei LMG S-19264T (=DSM 44701T), isolated from a smear-ripened cheese.</title>
        <authorList>
            <consortium name="US DOE Joint Genome Institute (JGI-PGF)"/>
            <person name="Walter F."/>
            <person name="Albersmeier A."/>
            <person name="Kalinowski J."/>
            <person name="Ruckert C."/>
        </authorList>
    </citation>
    <scope>NUCLEOTIDE SEQUENCE [LARGE SCALE GENOMIC DNA]</scope>
    <source>
        <strain evidence="1 2">KCTC 12866</strain>
    </source>
</reference>
<keyword evidence="2" id="KW-1185">Reference proteome</keyword>
<accession>A0A8J3D8C4</accession>
<dbReference type="RefSeq" id="WP_189568490.1">
    <property type="nucleotide sequence ID" value="NZ_BMXF01000007.1"/>
</dbReference>
<sequence length="75" mass="8888">MKVRDSIAFRKNPKNMKLKAKIVEPRWSEIFYERQLLNELIIPVQLSVRSSCFPVELVFQTPEIRANRRAELTLT</sequence>
<gene>
    <name evidence="1" type="ORF">GCM10007390_48660</name>
</gene>
<evidence type="ECO:0000313" key="2">
    <source>
        <dbReference type="Proteomes" id="UP000598271"/>
    </source>
</evidence>
<proteinExistence type="predicted"/>
<comment type="caution">
    <text evidence="1">The sequence shown here is derived from an EMBL/GenBank/DDBJ whole genome shotgun (WGS) entry which is preliminary data.</text>
</comment>
<evidence type="ECO:0000313" key="1">
    <source>
        <dbReference type="EMBL" id="GHB87071.1"/>
    </source>
</evidence>
<protein>
    <submittedName>
        <fullName evidence="1">Uncharacterized protein</fullName>
    </submittedName>
</protein>
<dbReference type="Proteomes" id="UP000598271">
    <property type="component" value="Unassembled WGS sequence"/>
</dbReference>
<name>A0A8J3D8C4_9BACT</name>